<evidence type="ECO:0000313" key="2">
    <source>
        <dbReference type="Proteomes" id="UP000194546"/>
    </source>
</evidence>
<dbReference type="AlphaFoldDB" id="A0A242MGX2"/>
<dbReference type="EMBL" id="NBTY01000138">
    <property type="protein sequence ID" value="OTP70469.1"/>
    <property type="molecule type" value="Genomic_DNA"/>
</dbReference>
<proteinExistence type="predicted"/>
<protein>
    <submittedName>
        <fullName evidence="1">Uncharacterized protein</fullName>
    </submittedName>
</protein>
<comment type="caution">
    <text evidence="1">The sequence shown here is derived from an EMBL/GenBank/DDBJ whole genome shotgun (WGS) entry which is preliminary data.</text>
</comment>
<sequence length="46" mass="4896">MGPGTPATGCSSANVALFAALQYRKFRGFHQDKVPDGKRAKNVSSK</sequence>
<evidence type="ECO:0000313" key="1">
    <source>
        <dbReference type="EMBL" id="OTP70469.1"/>
    </source>
</evidence>
<organism evidence="1 2">
    <name type="scientific">Caballeronia sordidicola</name>
    <name type="common">Burkholderia sordidicola</name>
    <dbReference type="NCBI Taxonomy" id="196367"/>
    <lineage>
        <taxon>Bacteria</taxon>
        <taxon>Pseudomonadati</taxon>
        <taxon>Pseudomonadota</taxon>
        <taxon>Betaproteobacteria</taxon>
        <taxon>Burkholderiales</taxon>
        <taxon>Burkholderiaceae</taxon>
        <taxon>Caballeronia</taxon>
    </lineage>
</organism>
<name>A0A242MGX2_CABSO</name>
<reference evidence="1 2" key="1">
    <citation type="submission" date="2017-03" db="EMBL/GenBank/DDBJ databases">
        <title>Genome analysis of strain PAMC 26510.</title>
        <authorList>
            <person name="Oh H.-M."/>
            <person name="Yang J.-A."/>
        </authorList>
    </citation>
    <scope>NUCLEOTIDE SEQUENCE [LARGE SCALE GENOMIC DNA]</scope>
    <source>
        <strain evidence="1 2">PAMC 26510</strain>
    </source>
</reference>
<gene>
    <name evidence="1" type="ORF">PAMC26510_25315</name>
</gene>
<accession>A0A242MGX2</accession>
<dbReference type="Proteomes" id="UP000194546">
    <property type="component" value="Unassembled WGS sequence"/>
</dbReference>